<protein>
    <submittedName>
        <fullName evidence="1">Uncharacterized protein</fullName>
    </submittedName>
</protein>
<dbReference type="AlphaFoldDB" id="A0A3N4ITE8"/>
<proteinExistence type="predicted"/>
<name>A0A3N4ITE8_9PEZI</name>
<keyword evidence="2" id="KW-1185">Reference proteome</keyword>
<organism evidence="1 2">
    <name type="scientific">Choiromyces venosus 120613-1</name>
    <dbReference type="NCBI Taxonomy" id="1336337"/>
    <lineage>
        <taxon>Eukaryota</taxon>
        <taxon>Fungi</taxon>
        <taxon>Dikarya</taxon>
        <taxon>Ascomycota</taxon>
        <taxon>Pezizomycotina</taxon>
        <taxon>Pezizomycetes</taxon>
        <taxon>Pezizales</taxon>
        <taxon>Tuberaceae</taxon>
        <taxon>Choiromyces</taxon>
    </lineage>
</organism>
<dbReference type="OrthoDB" id="5367228at2759"/>
<sequence length="311" mass="35150">MSIRNLEVHFDRLRNLPSLYSQLGELAEENEKLRALQGDMLSGIDRFHPTPDSAIQEKVKSLRNLIRVYAKGFSKQLRDIKEGPSIQDRLQGRVLTTFIEDSIWADSRNVLSLVESVIWKKILDTVFRSPFQVFGEQLEGTWKAIFDEEGKESPDAYPTASEQSEKWRNATILHLTTKVVEKNPERATAIATTILEQLEDRLTSILAIDQLKSSDREALRKIVMESCEFAVLLGQQRCRLRFYEPEAGALFDTADNGREKLDPLGDEDIQFGTVAFVSAPGLRKWGNGYGQNLEEVDVIVGAKVKVVELPA</sequence>
<reference evidence="1 2" key="1">
    <citation type="journal article" date="2018" name="Nat. Ecol. Evol.">
        <title>Pezizomycetes genomes reveal the molecular basis of ectomycorrhizal truffle lifestyle.</title>
        <authorList>
            <person name="Murat C."/>
            <person name="Payen T."/>
            <person name="Noel B."/>
            <person name="Kuo A."/>
            <person name="Morin E."/>
            <person name="Chen J."/>
            <person name="Kohler A."/>
            <person name="Krizsan K."/>
            <person name="Balestrini R."/>
            <person name="Da Silva C."/>
            <person name="Montanini B."/>
            <person name="Hainaut M."/>
            <person name="Levati E."/>
            <person name="Barry K.W."/>
            <person name="Belfiori B."/>
            <person name="Cichocki N."/>
            <person name="Clum A."/>
            <person name="Dockter R.B."/>
            <person name="Fauchery L."/>
            <person name="Guy J."/>
            <person name="Iotti M."/>
            <person name="Le Tacon F."/>
            <person name="Lindquist E.A."/>
            <person name="Lipzen A."/>
            <person name="Malagnac F."/>
            <person name="Mello A."/>
            <person name="Molinier V."/>
            <person name="Miyauchi S."/>
            <person name="Poulain J."/>
            <person name="Riccioni C."/>
            <person name="Rubini A."/>
            <person name="Sitrit Y."/>
            <person name="Splivallo R."/>
            <person name="Traeger S."/>
            <person name="Wang M."/>
            <person name="Zifcakova L."/>
            <person name="Wipf D."/>
            <person name="Zambonelli A."/>
            <person name="Paolocci F."/>
            <person name="Nowrousian M."/>
            <person name="Ottonello S."/>
            <person name="Baldrian P."/>
            <person name="Spatafora J.W."/>
            <person name="Henrissat B."/>
            <person name="Nagy L.G."/>
            <person name="Aury J.M."/>
            <person name="Wincker P."/>
            <person name="Grigoriev I.V."/>
            <person name="Bonfante P."/>
            <person name="Martin F.M."/>
        </authorList>
    </citation>
    <scope>NUCLEOTIDE SEQUENCE [LARGE SCALE GENOMIC DNA]</scope>
    <source>
        <strain evidence="1 2">120613-1</strain>
    </source>
</reference>
<evidence type="ECO:0000313" key="2">
    <source>
        <dbReference type="Proteomes" id="UP000276215"/>
    </source>
</evidence>
<dbReference type="Proteomes" id="UP000276215">
    <property type="component" value="Unassembled WGS sequence"/>
</dbReference>
<gene>
    <name evidence="1" type="ORF">L873DRAFT_1796352</name>
</gene>
<evidence type="ECO:0000313" key="1">
    <source>
        <dbReference type="EMBL" id="RPA89025.1"/>
    </source>
</evidence>
<dbReference type="EMBL" id="ML120625">
    <property type="protein sequence ID" value="RPA89025.1"/>
    <property type="molecule type" value="Genomic_DNA"/>
</dbReference>
<dbReference type="STRING" id="1336337.A0A3N4ITE8"/>
<accession>A0A3N4ITE8</accession>